<evidence type="ECO:0000256" key="3">
    <source>
        <dbReference type="ARBA" id="ARBA00023163"/>
    </source>
</evidence>
<keyword evidence="6" id="KW-1185">Reference proteome</keyword>
<name>A0A543DKW7_9PSEU</name>
<evidence type="ECO:0000256" key="1">
    <source>
        <dbReference type="ARBA" id="ARBA00023015"/>
    </source>
</evidence>
<dbReference type="PANTHER" id="PTHR38465">
    <property type="entry name" value="HTH-TYPE TRANSCRIPTIONAL REGULATOR MJ1563-RELATED"/>
    <property type="match status" value="1"/>
</dbReference>
<keyword evidence="3" id="KW-0804">Transcription</keyword>
<dbReference type="InterPro" id="IPR036388">
    <property type="entry name" value="WH-like_DNA-bd_sf"/>
</dbReference>
<dbReference type="AlphaFoldDB" id="A0A543DKW7"/>
<accession>A0A543DKW7</accession>
<evidence type="ECO:0000313" key="6">
    <source>
        <dbReference type="Proteomes" id="UP000315677"/>
    </source>
</evidence>
<dbReference type="Proteomes" id="UP000315677">
    <property type="component" value="Unassembled WGS sequence"/>
</dbReference>
<sequence length="150" mass="16320">MADSSEVAERLALALNQNGMQRMVARVLAAFLFSDRESVTAAELGEQLGASAGSISAAITMLRTVGLIEPAPVPGSRRAHFRMRDDAWATLMSGQNAMVQVMQEIAEAGVASTPPGSPAARRLEGMRDFYAYLFAELPALIERWREQRHT</sequence>
<reference evidence="5 6" key="1">
    <citation type="submission" date="2019-06" db="EMBL/GenBank/DDBJ databases">
        <title>Sequencing the genomes of 1000 actinobacteria strains.</title>
        <authorList>
            <person name="Klenk H.-P."/>
        </authorList>
    </citation>
    <scope>NUCLEOTIDE SEQUENCE [LARGE SCALE GENOMIC DNA]</scope>
    <source>
        <strain evidence="5 6">DSM 45301</strain>
    </source>
</reference>
<evidence type="ECO:0000313" key="5">
    <source>
        <dbReference type="EMBL" id="TQM09980.1"/>
    </source>
</evidence>
<gene>
    <name evidence="5" type="ORF">FB558_5759</name>
</gene>
<dbReference type="PANTHER" id="PTHR38465:SF2">
    <property type="entry name" value="HTH-TYPE TRANSCRIPTIONAL REGULATOR MMPR5"/>
    <property type="match status" value="1"/>
</dbReference>
<dbReference type="Gene3D" id="1.10.287.160">
    <property type="entry name" value="HR1 repeat"/>
    <property type="match status" value="1"/>
</dbReference>
<evidence type="ECO:0000259" key="4">
    <source>
        <dbReference type="Pfam" id="PF12802"/>
    </source>
</evidence>
<dbReference type="InterPro" id="IPR052362">
    <property type="entry name" value="HTH-GbsR_regulator"/>
</dbReference>
<dbReference type="EMBL" id="VFPA01000003">
    <property type="protein sequence ID" value="TQM09980.1"/>
    <property type="molecule type" value="Genomic_DNA"/>
</dbReference>
<dbReference type="InterPro" id="IPR036390">
    <property type="entry name" value="WH_DNA-bd_sf"/>
</dbReference>
<feature type="domain" description="HTH marR-type" evidence="4">
    <location>
        <begin position="19"/>
        <end position="79"/>
    </location>
</feature>
<comment type="caution">
    <text evidence="5">The sequence shown here is derived from an EMBL/GenBank/DDBJ whole genome shotgun (WGS) entry which is preliminary data.</text>
</comment>
<keyword evidence="2" id="KW-0238">DNA-binding</keyword>
<keyword evidence="1" id="KW-0805">Transcription regulation</keyword>
<dbReference type="GO" id="GO:0003700">
    <property type="term" value="F:DNA-binding transcription factor activity"/>
    <property type="evidence" value="ECO:0007669"/>
    <property type="project" value="InterPro"/>
</dbReference>
<dbReference type="Gene3D" id="1.10.10.10">
    <property type="entry name" value="Winged helix-like DNA-binding domain superfamily/Winged helix DNA-binding domain"/>
    <property type="match status" value="1"/>
</dbReference>
<proteinExistence type="predicted"/>
<dbReference type="SUPFAM" id="SSF46785">
    <property type="entry name" value="Winged helix' DNA-binding domain"/>
    <property type="match status" value="1"/>
</dbReference>
<dbReference type="OrthoDB" id="67158at2"/>
<evidence type="ECO:0000256" key="2">
    <source>
        <dbReference type="ARBA" id="ARBA00023125"/>
    </source>
</evidence>
<dbReference type="RefSeq" id="WP_142058495.1">
    <property type="nucleotide sequence ID" value="NZ_VFPA01000003.1"/>
</dbReference>
<dbReference type="GO" id="GO:0003677">
    <property type="term" value="F:DNA binding"/>
    <property type="evidence" value="ECO:0007669"/>
    <property type="project" value="UniProtKB-KW"/>
</dbReference>
<protein>
    <submittedName>
        <fullName evidence="5">TrmB family transcriptional regulator</fullName>
    </submittedName>
</protein>
<dbReference type="Pfam" id="PF12802">
    <property type="entry name" value="MarR_2"/>
    <property type="match status" value="1"/>
</dbReference>
<dbReference type="InterPro" id="IPR000835">
    <property type="entry name" value="HTH_MarR-typ"/>
</dbReference>
<organism evidence="5 6">
    <name type="scientific">Pseudonocardia kunmingensis</name>
    <dbReference type="NCBI Taxonomy" id="630975"/>
    <lineage>
        <taxon>Bacteria</taxon>
        <taxon>Bacillati</taxon>
        <taxon>Actinomycetota</taxon>
        <taxon>Actinomycetes</taxon>
        <taxon>Pseudonocardiales</taxon>
        <taxon>Pseudonocardiaceae</taxon>
        <taxon>Pseudonocardia</taxon>
    </lineage>
</organism>